<evidence type="ECO:0000313" key="1">
    <source>
        <dbReference type="EMBL" id="EJW95947.1"/>
    </source>
</evidence>
<proteinExistence type="predicted"/>
<feature type="non-terminal residue" evidence="1">
    <location>
        <position position="1"/>
    </location>
</feature>
<dbReference type="EMBL" id="AMCI01005531">
    <property type="protein sequence ID" value="EJW95947.1"/>
    <property type="molecule type" value="Genomic_DNA"/>
</dbReference>
<comment type="caution">
    <text evidence="1">The sequence shown here is derived from an EMBL/GenBank/DDBJ whole genome shotgun (WGS) entry which is preliminary data.</text>
</comment>
<name>J9G2B0_9ZZZZ</name>
<protein>
    <submittedName>
        <fullName evidence="1">Uncharacterized protein</fullName>
    </submittedName>
</protein>
<reference evidence="1" key="1">
    <citation type="journal article" date="2012" name="PLoS ONE">
        <title>Gene sets for utilization of primary and secondary nutrition supplies in the distal gut of endangered iberian lynx.</title>
        <authorList>
            <person name="Alcaide M."/>
            <person name="Messina E."/>
            <person name="Richter M."/>
            <person name="Bargiela R."/>
            <person name="Peplies J."/>
            <person name="Huws S.A."/>
            <person name="Newbold C.J."/>
            <person name="Golyshin P.N."/>
            <person name="Simon M.A."/>
            <person name="Lopez G."/>
            <person name="Yakimov M.M."/>
            <person name="Ferrer M."/>
        </authorList>
    </citation>
    <scope>NUCLEOTIDE SEQUENCE</scope>
</reference>
<gene>
    <name evidence="1" type="ORF">EVA_15947</name>
</gene>
<accession>J9G2B0</accession>
<organism evidence="1">
    <name type="scientific">gut metagenome</name>
    <dbReference type="NCBI Taxonomy" id="749906"/>
    <lineage>
        <taxon>unclassified sequences</taxon>
        <taxon>metagenomes</taxon>
        <taxon>organismal metagenomes</taxon>
    </lineage>
</organism>
<dbReference type="AlphaFoldDB" id="J9G2B0"/>
<sequence length="22" mass="2178">ENGYVGEIATVETGAGIKPCAV</sequence>